<dbReference type="InterPro" id="IPR057244">
    <property type="entry name" value="GAIN_B"/>
</dbReference>
<feature type="domain" description="GAIN-B" evidence="7">
    <location>
        <begin position="1"/>
        <end position="54"/>
    </location>
</feature>
<organism evidence="8">
    <name type="scientific">Homalodisca liturata</name>
    <dbReference type="NCBI Taxonomy" id="320908"/>
    <lineage>
        <taxon>Eukaryota</taxon>
        <taxon>Metazoa</taxon>
        <taxon>Ecdysozoa</taxon>
        <taxon>Arthropoda</taxon>
        <taxon>Hexapoda</taxon>
        <taxon>Insecta</taxon>
        <taxon>Pterygota</taxon>
        <taxon>Neoptera</taxon>
        <taxon>Paraneoptera</taxon>
        <taxon>Hemiptera</taxon>
        <taxon>Auchenorrhyncha</taxon>
        <taxon>Membracoidea</taxon>
        <taxon>Cicadellidae</taxon>
        <taxon>Cicadellinae</taxon>
        <taxon>Proconiini</taxon>
        <taxon>Homalodisca</taxon>
    </lineage>
</organism>
<evidence type="ECO:0000256" key="3">
    <source>
        <dbReference type="ARBA" id="ARBA00022989"/>
    </source>
</evidence>
<evidence type="ECO:0000256" key="2">
    <source>
        <dbReference type="ARBA" id="ARBA00022692"/>
    </source>
</evidence>
<gene>
    <name evidence="8" type="ORF">g.59187</name>
</gene>
<dbReference type="InterPro" id="IPR051223">
    <property type="entry name" value="Polycystin"/>
</dbReference>
<evidence type="ECO:0000256" key="5">
    <source>
        <dbReference type="ARBA" id="ARBA00023157"/>
    </source>
</evidence>
<comment type="subcellular location">
    <subcellularLocation>
        <location evidence="1">Membrane</location>
    </subcellularLocation>
</comment>
<proteinExistence type="predicted"/>
<dbReference type="GO" id="GO:0016020">
    <property type="term" value="C:membrane"/>
    <property type="evidence" value="ECO:0007669"/>
    <property type="project" value="UniProtKB-SubCell"/>
</dbReference>
<sequence>FEVKYIQCYFRFKSVWSTNGCHVGNETKEDLVHCQCWHLSLFGASVAIAPKELDLENDTKLLLNVNDNPKPLFALCSLILLYFMVLVWTRHNDSKDRLQRYVIVLEDNFPGEEI</sequence>
<accession>A0A1B6H9K0</accession>
<dbReference type="SMART" id="SM00303">
    <property type="entry name" value="GPS"/>
    <property type="match status" value="1"/>
</dbReference>
<dbReference type="EMBL" id="GECU01036356">
    <property type="protein sequence ID" value="JAS71350.1"/>
    <property type="molecule type" value="Transcribed_RNA"/>
</dbReference>
<reference evidence="8" key="1">
    <citation type="submission" date="2015-11" db="EMBL/GenBank/DDBJ databases">
        <title>De novo transcriptome assembly of four potential Pierce s Disease insect vectors from Arizona vineyards.</title>
        <authorList>
            <person name="Tassone E.E."/>
        </authorList>
    </citation>
    <scope>NUCLEOTIDE SEQUENCE</scope>
</reference>
<protein>
    <recommendedName>
        <fullName evidence="7">GAIN-B domain-containing protein</fullName>
    </recommendedName>
</protein>
<keyword evidence="3 6" id="KW-1133">Transmembrane helix</keyword>
<dbReference type="Gene3D" id="2.60.220.50">
    <property type="match status" value="1"/>
</dbReference>
<evidence type="ECO:0000256" key="6">
    <source>
        <dbReference type="SAM" id="Phobius"/>
    </source>
</evidence>
<keyword evidence="2 6" id="KW-0812">Transmembrane</keyword>
<evidence type="ECO:0000256" key="1">
    <source>
        <dbReference type="ARBA" id="ARBA00004370"/>
    </source>
</evidence>
<feature type="non-terminal residue" evidence="8">
    <location>
        <position position="1"/>
    </location>
</feature>
<keyword evidence="5" id="KW-1015">Disulfide bond</keyword>
<feature type="transmembrane region" description="Helical" evidence="6">
    <location>
        <begin position="72"/>
        <end position="89"/>
    </location>
</feature>
<evidence type="ECO:0000256" key="4">
    <source>
        <dbReference type="ARBA" id="ARBA00023136"/>
    </source>
</evidence>
<name>A0A1B6H9K0_9HEMI</name>
<keyword evidence="4 6" id="KW-0472">Membrane</keyword>
<evidence type="ECO:0000313" key="8">
    <source>
        <dbReference type="EMBL" id="JAS71350.1"/>
    </source>
</evidence>
<feature type="non-terminal residue" evidence="8">
    <location>
        <position position="114"/>
    </location>
</feature>
<dbReference type="PANTHER" id="PTHR10877">
    <property type="entry name" value="POLYCYSTIN FAMILY MEMBER"/>
    <property type="match status" value="1"/>
</dbReference>
<dbReference type="GO" id="GO:0050982">
    <property type="term" value="P:detection of mechanical stimulus"/>
    <property type="evidence" value="ECO:0007669"/>
    <property type="project" value="TreeGrafter"/>
</dbReference>
<dbReference type="InterPro" id="IPR046338">
    <property type="entry name" value="GAIN_dom_sf"/>
</dbReference>
<dbReference type="Pfam" id="PF01825">
    <property type="entry name" value="GPS"/>
    <property type="match status" value="1"/>
</dbReference>
<evidence type="ECO:0000259" key="7">
    <source>
        <dbReference type="PROSITE" id="PS50221"/>
    </source>
</evidence>
<dbReference type="PANTHER" id="PTHR10877:SF194">
    <property type="entry name" value="LOCATION OF VULVA DEFECTIVE 1"/>
    <property type="match status" value="1"/>
</dbReference>
<dbReference type="InterPro" id="IPR000203">
    <property type="entry name" value="GPS"/>
</dbReference>
<dbReference type="GO" id="GO:0005262">
    <property type="term" value="F:calcium channel activity"/>
    <property type="evidence" value="ECO:0007669"/>
    <property type="project" value="TreeGrafter"/>
</dbReference>
<dbReference type="AlphaFoldDB" id="A0A1B6H9K0"/>
<dbReference type="PROSITE" id="PS50221">
    <property type="entry name" value="GAIN_B"/>
    <property type="match status" value="1"/>
</dbReference>